<organism evidence="2 3">
    <name type="scientific">Anaeromicropila herbilytica</name>
    <dbReference type="NCBI Taxonomy" id="2785025"/>
    <lineage>
        <taxon>Bacteria</taxon>
        <taxon>Bacillati</taxon>
        <taxon>Bacillota</taxon>
        <taxon>Clostridia</taxon>
        <taxon>Lachnospirales</taxon>
        <taxon>Lachnospiraceae</taxon>
        <taxon>Anaeromicropila</taxon>
    </lineage>
</organism>
<dbReference type="InterPro" id="IPR036527">
    <property type="entry name" value="SCP2_sterol-bd_dom_sf"/>
</dbReference>
<keyword evidence="3" id="KW-1185">Reference proteome</keyword>
<feature type="domain" description="Enhanced intracellular survival protein" evidence="1">
    <location>
        <begin position="318"/>
        <end position="388"/>
    </location>
</feature>
<evidence type="ECO:0000313" key="2">
    <source>
        <dbReference type="EMBL" id="BCN32424.1"/>
    </source>
</evidence>
<sequence>MREYVDKKKEEDIYELWRECFFDTAEYTDFYFRYKVVSNTIITLYHEDILTSMLHLNPYRIRLGNREILSNYIVGVATKKTYRRRGLMRKILTDALNDMYNKNMEFTYLMPAAEKIYYPYSFRYVYTQNRAKFRIENNDDLKKETNQLKHNIQLTFTPLTIYSEERVYEELVNLANDLLPQNFDCYVIRDIDYYLELQAEMKSTGGELILLYRKERIIGYYSYMVNGDEVEISECVVLPEEKVEAIKVIYYYFCEYLCHKKISNKDENDVEKLMVTFLETHFIKGLEKIISVDKLVKTPIIMARIVHLVEFVQHIKAKTATSIILKVKDNDIKQNEGTYELNFNPSGCEVKRTDKKEELTLSIAELTLLLFQGVKHKEIETLYQSNSELEERLSLIIPYSRLYINEIV</sequence>
<dbReference type="PANTHER" id="PTHR37817">
    <property type="entry name" value="N-ACETYLTRANSFERASE EIS"/>
    <property type="match status" value="1"/>
</dbReference>
<dbReference type="Gene3D" id="3.40.630.30">
    <property type="match status" value="1"/>
</dbReference>
<protein>
    <recommendedName>
        <fullName evidence="1">Enhanced intracellular survival protein domain-containing protein</fullName>
    </recommendedName>
</protein>
<dbReference type="SUPFAM" id="SSF55718">
    <property type="entry name" value="SCP-like"/>
    <property type="match status" value="1"/>
</dbReference>
<dbReference type="PANTHER" id="PTHR37817:SF1">
    <property type="entry name" value="N-ACETYLTRANSFERASE EIS"/>
    <property type="match status" value="1"/>
</dbReference>
<dbReference type="EMBL" id="AP024169">
    <property type="protein sequence ID" value="BCN32424.1"/>
    <property type="molecule type" value="Genomic_DNA"/>
</dbReference>
<dbReference type="Pfam" id="PF13527">
    <property type="entry name" value="Acetyltransf_9"/>
    <property type="match status" value="1"/>
</dbReference>
<reference evidence="2 3" key="1">
    <citation type="submission" date="2020-11" db="EMBL/GenBank/DDBJ databases">
        <title>Draft genome sequencing of a Lachnospiraceae strain isolated from anoxic soil subjected to BSD treatment.</title>
        <authorList>
            <person name="Uek A."/>
            <person name="Tonouchi A."/>
        </authorList>
    </citation>
    <scope>NUCLEOTIDE SEQUENCE [LARGE SCALE GENOMIC DNA]</scope>
    <source>
        <strain evidence="2 3">TB5</strain>
    </source>
</reference>
<dbReference type="GO" id="GO:0034069">
    <property type="term" value="F:aminoglycoside N-acetyltransferase activity"/>
    <property type="evidence" value="ECO:0007669"/>
    <property type="project" value="TreeGrafter"/>
</dbReference>
<dbReference type="InterPro" id="IPR025559">
    <property type="entry name" value="Eis_dom"/>
</dbReference>
<evidence type="ECO:0000313" key="3">
    <source>
        <dbReference type="Proteomes" id="UP000595897"/>
    </source>
</evidence>
<dbReference type="RefSeq" id="WP_271713472.1">
    <property type="nucleotide sequence ID" value="NZ_AP024169.1"/>
</dbReference>
<proteinExistence type="predicted"/>
<evidence type="ECO:0000259" key="1">
    <source>
        <dbReference type="Pfam" id="PF13530"/>
    </source>
</evidence>
<dbReference type="GO" id="GO:0030649">
    <property type="term" value="P:aminoglycoside antibiotic catabolic process"/>
    <property type="evidence" value="ECO:0007669"/>
    <property type="project" value="TreeGrafter"/>
</dbReference>
<dbReference type="KEGG" id="ahb:bsdtb5_37190"/>
<dbReference type="AlphaFoldDB" id="A0A7R7EP50"/>
<dbReference type="SUPFAM" id="SSF55729">
    <property type="entry name" value="Acyl-CoA N-acyltransferases (Nat)"/>
    <property type="match status" value="1"/>
</dbReference>
<dbReference type="InterPro" id="IPR016181">
    <property type="entry name" value="Acyl_CoA_acyltransferase"/>
</dbReference>
<name>A0A7R7EP50_9FIRM</name>
<accession>A0A7R7EP50</accession>
<dbReference type="Proteomes" id="UP000595897">
    <property type="component" value="Chromosome"/>
</dbReference>
<dbReference type="Gene3D" id="3.30.1050.10">
    <property type="entry name" value="SCP2 sterol-binding domain"/>
    <property type="match status" value="1"/>
</dbReference>
<dbReference type="Pfam" id="PF13530">
    <property type="entry name" value="SCP2_2"/>
    <property type="match status" value="1"/>
</dbReference>
<gene>
    <name evidence="2" type="ORF">bsdtb5_37190</name>
</gene>
<dbReference type="InterPro" id="IPR051554">
    <property type="entry name" value="Acetyltransferase_Eis"/>
</dbReference>